<keyword evidence="4" id="KW-1185">Reference proteome</keyword>
<organism evidence="3 4">
    <name type="scientific">Halalkalibacter nanhaiisediminis</name>
    <dbReference type="NCBI Taxonomy" id="688079"/>
    <lineage>
        <taxon>Bacteria</taxon>
        <taxon>Bacillati</taxon>
        <taxon>Bacillota</taxon>
        <taxon>Bacilli</taxon>
        <taxon>Bacillales</taxon>
        <taxon>Bacillaceae</taxon>
        <taxon>Halalkalibacter</taxon>
    </lineage>
</organism>
<proteinExistence type="predicted"/>
<feature type="domain" description="GerMN" evidence="2">
    <location>
        <begin position="256"/>
        <end position="345"/>
    </location>
</feature>
<accession>A0A562QJV4</accession>
<dbReference type="PROSITE" id="PS51257">
    <property type="entry name" value="PROKAR_LIPOPROTEIN"/>
    <property type="match status" value="1"/>
</dbReference>
<gene>
    <name evidence="3" type="ORF">IQ10_01747</name>
</gene>
<dbReference type="Pfam" id="PF10646">
    <property type="entry name" value="Germane"/>
    <property type="match status" value="2"/>
</dbReference>
<protein>
    <submittedName>
        <fullName evidence="3">Germination protein M</fullName>
    </submittedName>
</protein>
<evidence type="ECO:0000313" key="3">
    <source>
        <dbReference type="EMBL" id="TWI57047.1"/>
    </source>
</evidence>
<dbReference type="SMART" id="SM00909">
    <property type="entry name" value="Germane"/>
    <property type="match status" value="2"/>
</dbReference>
<dbReference type="EMBL" id="VLKZ01000004">
    <property type="protein sequence ID" value="TWI57047.1"/>
    <property type="molecule type" value="Genomic_DNA"/>
</dbReference>
<feature type="domain" description="GerMN" evidence="2">
    <location>
        <begin position="106"/>
        <end position="196"/>
    </location>
</feature>
<dbReference type="InterPro" id="IPR019606">
    <property type="entry name" value="GerMN"/>
</dbReference>
<dbReference type="OrthoDB" id="1715058at2"/>
<reference evidence="3 4" key="1">
    <citation type="journal article" date="2015" name="Stand. Genomic Sci.">
        <title>Genomic Encyclopedia of Bacterial and Archaeal Type Strains, Phase III: the genomes of soil and plant-associated and newly described type strains.</title>
        <authorList>
            <person name="Whitman W.B."/>
            <person name="Woyke T."/>
            <person name="Klenk H.P."/>
            <person name="Zhou Y."/>
            <person name="Lilburn T.G."/>
            <person name="Beck B.J."/>
            <person name="De Vos P."/>
            <person name="Vandamme P."/>
            <person name="Eisen J.A."/>
            <person name="Garrity G."/>
            <person name="Hugenholtz P."/>
            <person name="Kyrpides N.C."/>
        </authorList>
    </citation>
    <scope>NUCLEOTIDE SEQUENCE [LARGE SCALE GENOMIC DNA]</scope>
    <source>
        <strain evidence="3 4">CGMCC 1.10116</strain>
    </source>
</reference>
<evidence type="ECO:0000259" key="2">
    <source>
        <dbReference type="SMART" id="SM00909"/>
    </source>
</evidence>
<dbReference type="Proteomes" id="UP000315711">
    <property type="component" value="Unassembled WGS sequence"/>
</dbReference>
<sequence>MRKVLRKGVPVLVLSLLTMTACSFGSNEAMNEMDTPPVNYVDEEESIDLEEVPLPGEEVPKEEVPGEGAVEGEATVETVQRELYLIDSNGLVVPQTLALPKTDGVLKQSLEYLVEGGPVSQILPNGFQAVLPAGTTVDVNLTEDGMAIADFSNEFKEYNPSHEKQILQAITWTLTQFENVNKVQIRINGYEQEMMPVNGTPIGEGVSRADGINIEADSVTDVVNSEGVTLYFLAQNGDNTYYVPVTRRVSLGEESLAVAVNELIKGPSHQSQLLTDFRQGVALLEKPTSENGIVTLNFNESILSQLQATAVSEEVINMLALTLTEQEGIEKVSIEVNGEANVLTESGQVAEPVSRPNVVNTGTY</sequence>
<comment type="caution">
    <text evidence="3">The sequence shown here is derived from an EMBL/GenBank/DDBJ whole genome shotgun (WGS) entry which is preliminary data.</text>
</comment>
<feature type="chain" id="PRO_5038961099" evidence="1">
    <location>
        <begin position="24"/>
        <end position="364"/>
    </location>
</feature>
<feature type="signal peptide" evidence="1">
    <location>
        <begin position="1"/>
        <end position="23"/>
    </location>
</feature>
<dbReference type="RefSeq" id="WP_144450072.1">
    <property type="nucleotide sequence ID" value="NZ_VLKZ01000004.1"/>
</dbReference>
<dbReference type="AlphaFoldDB" id="A0A562QJV4"/>
<name>A0A562QJV4_9BACI</name>
<evidence type="ECO:0000313" key="4">
    <source>
        <dbReference type="Proteomes" id="UP000315711"/>
    </source>
</evidence>
<evidence type="ECO:0000256" key="1">
    <source>
        <dbReference type="SAM" id="SignalP"/>
    </source>
</evidence>
<keyword evidence="1" id="KW-0732">Signal</keyword>